<keyword evidence="2" id="KW-1185">Reference proteome</keyword>
<proteinExistence type="predicted"/>
<sequence>MSSALRANGGDTYQTESQKQSRKCHNGIKTFRTLIPFTQMSLITCVTSLLLFHGGNAADVVPPGKTVDVHIVIGEAKVDLPFTGSIRITCCNGGILEFKTSGTYKGVTYSNGKLGIKGRSGWDIDRFGFIFINTIKSAELTNVEYPNIHEVIPKVKEIDIKSMSYQNNTNTTQQYQIEASEKITPTSSWSVTDQLEITFCLKVKAGIPLLVESSSGYELKVGDIGIKGRSGWDIDRFGFIFINTIKSAELTNVEYPNIHEVIPKVKEIDIKSMSYQNNTNTTQQYQIEASEKITPTSSWSVTDQLEITFCLKVKAGIPLLVESSSGYELKVGDIGIKGRSGWDIDRFGFIFINTIKSAELTNVEYPNIHEVIPKVKEIDIKSMSYQNNTNTTQQYQIEASEKITPTSSWSVTDQLEITFCLKVKAGIPLLVESSSGYELKVGDIGTYASVTTEEKMEFFPFSFKVPPGKTMDARTVIGEANVNLPFTGIIKITCCNDRVLEFGTSGTYKGVSFSDGKVVVNESTKTLGVA</sequence>
<dbReference type="Proteomes" id="UP000824219">
    <property type="component" value="Linkage Group LG02"/>
</dbReference>
<dbReference type="AlphaFoldDB" id="A0A9D3P5V0"/>
<dbReference type="Gene3D" id="2.170.15.10">
    <property type="entry name" value="Proaerolysin, chain A, domain 3"/>
    <property type="match status" value="4"/>
</dbReference>
<gene>
    <name evidence="1" type="ORF">KOW79_001901</name>
</gene>
<evidence type="ECO:0000313" key="1">
    <source>
        <dbReference type="EMBL" id="KAG7335305.1"/>
    </source>
</evidence>
<dbReference type="OrthoDB" id="3758675at2759"/>
<dbReference type="PANTHER" id="PTHR34007">
    <property type="entry name" value="AEROLYSIN-LIKE PROTEIN-RELATED"/>
    <property type="match status" value="1"/>
</dbReference>
<comment type="caution">
    <text evidence="1">The sequence shown here is derived from an EMBL/GenBank/DDBJ whole genome shotgun (WGS) entry which is preliminary data.</text>
</comment>
<protein>
    <submittedName>
        <fullName evidence="1">Uncharacterized protein</fullName>
    </submittedName>
</protein>
<name>A0A9D3P5V0_9TELE</name>
<dbReference type="SUPFAM" id="SSF56973">
    <property type="entry name" value="Aerolisin/ETX pore-forming domain"/>
    <property type="match status" value="4"/>
</dbReference>
<reference evidence="1 2" key="1">
    <citation type="submission" date="2021-06" db="EMBL/GenBank/DDBJ databases">
        <title>Chromosome-level genome assembly of the red-tail catfish (Hemibagrus wyckioides).</title>
        <authorList>
            <person name="Shao F."/>
        </authorList>
    </citation>
    <scope>NUCLEOTIDE SEQUENCE [LARGE SCALE GENOMIC DNA]</scope>
    <source>
        <strain evidence="1">EC202008001</strain>
        <tissue evidence="1">Blood</tissue>
    </source>
</reference>
<dbReference type="EMBL" id="JAHKSW010000002">
    <property type="protein sequence ID" value="KAG7335305.1"/>
    <property type="molecule type" value="Genomic_DNA"/>
</dbReference>
<dbReference type="InterPro" id="IPR053280">
    <property type="entry name" value="Aerolysin-like_pore-former"/>
</dbReference>
<evidence type="ECO:0000313" key="2">
    <source>
        <dbReference type="Proteomes" id="UP000824219"/>
    </source>
</evidence>
<organism evidence="1 2">
    <name type="scientific">Hemibagrus wyckioides</name>
    <dbReference type="NCBI Taxonomy" id="337641"/>
    <lineage>
        <taxon>Eukaryota</taxon>
        <taxon>Metazoa</taxon>
        <taxon>Chordata</taxon>
        <taxon>Craniata</taxon>
        <taxon>Vertebrata</taxon>
        <taxon>Euteleostomi</taxon>
        <taxon>Actinopterygii</taxon>
        <taxon>Neopterygii</taxon>
        <taxon>Teleostei</taxon>
        <taxon>Ostariophysi</taxon>
        <taxon>Siluriformes</taxon>
        <taxon>Bagridae</taxon>
        <taxon>Hemibagrus</taxon>
    </lineage>
</organism>
<accession>A0A9D3P5V0</accession>
<dbReference type="PANTHER" id="PTHR34007:SF1">
    <property type="entry name" value="AEROLYSIN-LIKE PROTEIN-RELATED"/>
    <property type="match status" value="1"/>
</dbReference>